<feature type="non-terminal residue" evidence="6">
    <location>
        <position position="475"/>
    </location>
</feature>
<keyword evidence="7" id="KW-1185">Reference proteome</keyword>
<dbReference type="PRINTS" id="PR00385">
    <property type="entry name" value="P450"/>
</dbReference>
<evidence type="ECO:0000256" key="2">
    <source>
        <dbReference type="ARBA" id="ARBA00010617"/>
    </source>
</evidence>
<evidence type="ECO:0000256" key="4">
    <source>
        <dbReference type="ARBA" id="ARBA00023004"/>
    </source>
</evidence>
<evidence type="ECO:0000256" key="5">
    <source>
        <dbReference type="PIRSR" id="PIRSR602401-1"/>
    </source>
</evidence>
<keyword evidence="4 5" id="KW-0408">Iron</keyword>
<dbReference type="InterPro" id="IPR050121">
    <property type="entry name" value="Cytochrome_P450_monoxygenase"/>
</dbReference>
<dbReference type="InterPro" id="IPR036396">
    <property type="entry name" value="Cyt_P450_sf"/>
</dbReference>
<dbReference type="GO" id="GO:0005506">
    <property type="term" value="F:iron ion binding"/>
    <property type="evidence" value="ECO:0007669"/>
    <property type="project" value="InterPro"/>
</dbReference>
<gene>
    <name evidence="6" type="ORF">BU16DRAFT_441828</name>
</gene>
<dbReference type="Gene3D" id="1.10.630.10">
    <property type="entry name" value="Cytochrome P450"/>
    <property type="match status" value="1"/>
</dbReference>
<dbReference type="Pfam" id="PF00067">
    <property type="entry name" value="p450"/>
    <property type="match status" value="1"/>
</dbReference>
<dbReference type="GO" id="GO:0020037">
    <property type="term" value="F:heme binding"/>
    <property type="evidence" value="ECO:0007669"/>
    <property type="project" value="InterPro"/>
</dbReference>
<dbReference type="InterPro" id="IPR002401">
    <property type="entry name" value="Cyt_P450_E_grp-I"/>
</dbReference>
<dbReference type="AlphaFoldDB" id="A0A6A6QBZ7"/>
<accession>A0A6A6QBZ7</accession>
<name>A0A6A6QBZ7_9PEZI</name>
<evidence type="ECO:0000256" key="1">
    <source>
        <dbReference type="ARBA" id="ARBA00001971"/>
    </source>
</evidence>
<reference evidence="6" key="1">
    <citation type="journal article" date="2020" name="Stud. Mycol.">
        <title>101 Dothideomycetes genomes: a test case for predicting lifestyles and emergence of pathogens.</title>
        <authorList>
            <person name="Haridas S."/>
            <person name="Albert R."/>
            <person name="Binder M."/>
            <person name="Bloem J."/>
            <person name="Labutti K."/>
            <person name="Salamov A."/>
            <person name="Andreopoulos B."/>
            <person name="Baker S."/>
            <person name="Barry K."/>
            <person name="Bills G."/>
            <person name="Bluhm B."/>
            <person name="Cannon C."/>
            <person name="Castanera R."/>
            <person name="Culley D."/>
            <person name="Daum C."/>
            <person name="Ezra D."/>
            <person name="Gonzalez J."/>
            <person name="Henrissat B."/>
            <person name="Kuo A."/>
            <person name="Liang C."/>
            <person name="Lipzen A."/>
            <person name="Lutzoni F."/>
            <person name="Magnuson J."/>
            <person name="Mondo S."/>
            <person name="Nolan M."/>
            <person name="Ohm R."/>
            <person name="Pangilinan J."/>
            <person name="Park H.-J."/>
            <person name="Ramirez L."/>
            <person name="Alfaro M."/>
            <person name="Sun H."/>
            <person name="Tritt A."/>
            <person name="Yoshinaga Y."/>
            <person name="Zwiers L.-H."/>
            <person name="Turgeon B."/>
            <person name="Goodwin S."/>
            <person name="Spatafora J."/>
            <person name="Crous P."/>
            <person name="Grigoriev I."/>
        </authorList>
    </citation>
    <scope>NUCLEOTIDE SEQUENCE</scope>
    <source>
        <strain evidence="6">CBS 269.34</strain>
    </source>
</reference>
<comment type="cofactor">
    <cofactor evidence="1 5">
        <name>heme</name>
        <dbReference type="ChEBI" id="CHEBI:30413"/>
    </cofactor>
</comment>
<dbReference type="PANTHER" id="PTHR24305">
    <property type="entry name" value="CYTOCHROME P450"/>
    <property type="match status" value="1"/>
</dbReference>
<keyword evidence="5" id="KW-0349">Heme</keyword>
<dbReference type="OrthoDB" id="3934656at2759"/>
<evidence type="ECO:0000313" key="7">
    <source>
        <dbReference type="Proteomes" id="UP000799750"/>
    </source>
</evidence>
<protein>
    <submittedName>
        <fullName evidence="6">Cytochrome P450</fullName>
    </submittedName>
</protein>
<evidence type="ECO:0000256" key="3">
    <source>
        <dbReference type="ARBA" id="ARBA00022723"/>
    </source>
</evidence>
<organism evidence="6 7">
    <name type="scientific">Lophium mytilinum</name>
    <dbReference type="NCBI Taxonomy" id="390894"/>
    <lineage>
        <taxon>Eukaryota</taxon>
        <taxon>Fungi</taxon>
        <taxon>Dikarya</taxon>
        <taxon>Ascomycota</taxon>
        <taxon>Pezizomycotina</taxon>
        <taxon>Dothideomycetes</taxon>
        <taxon>Pleosporomycetidae</taxon>
        <taxon>Mytilinidiales</taxon>
        <taxon>Mytilinidiaceae</taxon>
        <taxon>Lophium</taxon>
    </lineage>
</organism>
<dbReference type="GO" id="GO:0004497">
    <property type="term" value="F:monooxygenase activity"/>
    <property type="evidence" value="ECO:0007669"/>
    <property type="project" value="InterPro"/>
</dbReference>
<dbReference type="Proteomes" id="UP000799750">
    <property type="component" value="Unassembled WGS sequence"/>
</dbReference>
<comment type="similarity">
    <text evidence="2">Belongs to the cytochrome P450 family.</text>
</comment>
<dbReference type="PRINTS" id="PR00463">
    <property type="entry name" value="EP450I"/>
</dbReference>
<dbReference type="InterPro" id="IPR001128">
    <property type="entry name" value="Cyt_P450"/>
</dbReference>
<feature type="non-terminal residue" evidence="6">
    <location>
        <position position="1"/>
    </location>
</feature>
<dbReference type="GO" id="GO:0016705">
    <property type="term" value="F:oxidoreductase activity, acting on paired donors, with incorporation or reduction of molecular oxygen"/>
    <property type="evidence" value="ECO:0007669"/>
    <property type="project" value="InterPro"/>
</dbReference>
<dbReference type="PANTHER" id="PTHR24305:SF232">
    <property type="entry name" value="P450, PUTATIVE (EUROFUNG)-RELATED"/>
    <property type="match status" value="1"/>
</dbReference>
<feature type="binding site" description="axial binding residue" evidence="5">
    <location>
        <position position="450"/>
    </location>
    <ligand>
        <name>heme</name>
        <dbReference type="ChEBI" id="CHEBI:30413"/>
    </ligand>
    <ligandPart>
        <name>Fe</name>
        <dbReference type="ChEBI" id="CHEBI:18248"/>
    </ligandPart>
</feature>
<evidence type="ECO:0000313" key="6">
    <source>
        <dbReference type="EMBL" id="KAF2489574.1"/>
    </source>
</evidence>
<dbReference type="SUPFAM" id="SSF48264">
    <property type="entry name" value="Cytochrome P450"/>
    <property type="match status" value="1"/>
</dbReference>
<sequence length="475" mass="53146">LLPLAIAGLVIYRLYFHPLAKIPGPKLLAASKIYYAFHHRMGDPHLAIKELHKKYGDVVRIAPDELSFASEEAVRTIYNVNSAYVKAPWYRACAAPASVGDDVVNMDLLTEMDKNRYRMQRRLIGPTYSVAGIEKHEHRMDETVDRFIQKSKTLGDQYVDLEKWIHNYVLDQLAETTLSHNFGYIEKGHDGGNMIESENMMRYFSTIGLFPSYVDFIRKIPMPWIKTMTCRVNKNANPYPFPLPNVGSMTSPDSNTTKGTPEKVDILSDLVAVHLAQPDKYPQKHIVNMSLTNFGAGHDTINVSLTGIVLCIATHPPVLARVREELRNARKASGVEESGPIKFTDAAKLPYLQACVKEAMRVQPAVGISLMRVVPPAPRASPPDTATINGHVIPSGTVVGINPYILHSNPAIFGDNPSDFIPERWTGASEEEQVRMERNLMNFGGASRRCPGQNLAMFVMVKMLVRLFDEFDLDI</sequence>
<keyword evidence="3 5" id="KW-0479">Metal-binding</keyword>
<dbReference type="EMBL" id="MU004198">
    <property type="protein sequence ID" value="KAF2489574.1"/>
    <property type="molecule type" value="Genomic_DNA"/>
</dbReference>
<proteinExistence type="inferred from homology"/>